<feature type="transmembrane region" description="Helical" evidence="1">
    <location>
        <begin position="188"/>
        <end position="210"/>
    </location>
</feature>
<evidence type="ECO:0000313" key="2">
    <source>
        <dbReference type="EMBL" id="MEA5425753.1"/>
    </source>
</evidence>
<comment type="caution">
    <text evidence="2">The sequence shown here is derived from an EMBL/GenBank/DDBJ whole genome shotgun (WGS) entry which is preliminary data.</text>
</comment>
<sequence length="281" mass="31232">METNTINPIKIKALQVLNFVFFIVMVIMNGLANGLPLNGKTTGQLSNQYPNLFVPAGITFSIWGIIYFLLLLFCIEQSKSLFQKKPDTTLGLVVNGVGYWFIVNAVLNSLWILAWHYEFMIASMLIMIGILISLVKINLHIKTTQVYLSGYTKIILKAAFGMYLGWICIATIANATAFLVHFGSTDGYILGQSWASIMILAGSFITFLLVIDLRNGYVGLAVIWALLGILLARYQAEVFYKYIVFSAILGIVIVVISTIMASTILMFTSKKKLPEDTTIPE</sequence>
<feature type="transmembrane region" description="Helical" evidence="1">
    <location>
        <begin position="87"/>
        <end position="113"/>
    </location>
</feature>
<dbReference type="PANTHER" id="PTHR33802">
    <property type="entry name" value="SI:CH211-161H7.5-RELATED"/>
    <property type="match status" value="1"/>
</dbReference>
<dbReference type="PANTHER" id="PTHR33802:SF1">
    <property type="entry name" value="XK-RELATED PROTEIN"/>
    <property type="match status" value="1"/>
</dbReference>
<dbReference type="RefSeq" id="WP_323256281.1">
    <property type="nucleotide sequence ID" value="NZ_JAYGIM010000003.1"/>
</dbReference>
<keyword evidence="1" id="KW-0812">Transmembrane</keyword>
<keyword evidence="3" id="KW-1185">Reference proteome</keyword>
<dbReference type="Proteomes" id="UP001302222">
    <property type="component" value="Unassembled WGS sequence"/>
</dbReference>
<name>A0ABU5SEP1_9BACT</name>
<dbReference type="EMBL" id="JAYGIM010000003">
    <property type="protein sequence ID" value="MEA5425753.1"/>
    <property type="molecule type" value="Genomic_DNA"/>
</dbReference>
<feature type="transmembrane region" description="Helical" evidence="1">
    <location>
        <begin position="160"/>
        <end position="182"/>
    </location>
</feature>
<feature type="transmembrane region" description="Helical" evidence="1">
    <location>
        <begin position="217"/>
        <end position="236"/>
    </location>
</feature>
<feature type="transmembrane region" description="Helical" evidence="1">
    <location>
        <begin position="52"/>
        <end position="75"/>
    </location>
</feature>
<keyword evidence="1" id="KW-1133">Transmembrane helix</keyword>
<accession>A0ABU5SEP1</accession>
<protein>
    <recommendedName>
        <fullName evidence="4">Tryptophan-rich sensory protein</fullName>
    </recommendedName>
</protein>
<feature type="transmembrane region" description="Helical" evidence="1">
    <location>
        <begin position="12"/>
        <end position="32"/>
    </location>
</feature>
<evidence type="ECO:0000256" key="1">
    <source>
        <dbReference type="SAM" id="Phobius"/>
    </source>
</evidence>
<feature type="transmembrane region" description="Helical" evidence="1">
    <location>
        <begin position="242"/>
        <end position="267"/>
    </location>
</feature>
<gene>
    <name evidence="2" type="ORF">VB798_04165</name>
</gene>
<proteinExistence type="predicted"/>
<organism evidence="2 3">
    <name type="scientific">Arcicella lustrica</name>
    <dbReference type="NCBI Taxonomy" id="2984196"/>
    <lineage>
        <taxon>Bacteria</taxon>
        <taxon>Pseudomonadati</taxon>
        <taxon>Bacteroidota</taxon>
        <taxon>Cytophagia</taxon>
        <taxon>Cytophagales</taxon>
        <taxon>Flectobacillaceae</taxon>
        <taxon>Arcicella</taxon>
    </lineage>
</organism>
<reference evidence="2 3" key="1">
    <citation type="submission" date="2023-12" db="EMBL/GenBank/DDBJ databases">
        <title>Novel species of the genus Arcicella isolated from rivers.</title>
        <authorList>
            <person name="Lu H."/>
        </authorList>
    </citation>
    <scope>NUCLEOTIDE SEQUENCE [LARGE SCALE GENOMIC DNA]</scope>
    <source>
        <strain evidence="2 3">DC25W</strain>
    </source>
</reference>
<evidence type="ECO:0008006" key="4">
    <source>
        <dbReference type="Google" id="ProtNLM"/>
    </source>
</evidence>
<keyword evidence="1" id="KW-0472">Membrane</keyword>
<evidence type="ECO:0000313" key="3">
    <source>
        <dbReference type="Proteomes" id="UP001302222"/>
    </source>
</evidence>
<feature type="transmembrane region" description="Helical" evidence="1">
    <location>
        <begin position="119"/>
        <end position="139"/>
    </location>
</feature>